<evidence type="ECO:0000313" key="3">
    <source>
        <dbReference type="Proteomes" id="UP001156670"/>
    </source>
</evidence>
<comment type="caution">
    <text evidence="2">The sequence shown here is derived from an EMBL/GenBank/DDBJ whole genome shotgun (WGS) entry which is preliminary data.</text>
</comment>
<gene>
    <name evidence="2" type="ORF">GCM10007901_08960</name>
</gene>
<sequence>MRHLPMLAIMLAVSGAAPANSAPTSGLFASGVANGPQWQDKDASPAFTPDGQSVVFSQGDGITRRLYISRHISANWTPAAPAPFSQAWMDLEPAMSPDGSYLVFVSNRPAQADGAALDGFFNGKSRPGRGGNLWRVARDAHGWGAPQRLPDIINAGNSIFAPAIAADGSLYFMKPDPASGAFRLYLSHRRGGLYTLPQALSFSGGSTADFDPAVAPDQSFIVFSSDRPPSTAQDSALFIAFARAGGWSTPQPLGPMGVEARMSPDLGTLYYSGTDKRIHTFALNIWLQQHHTRS</sequence>
<evidence type="ECO:0000313" key="2">
    <source>
        <dbReference type="EMBL" id="GLQ91945.1"/>
    </source>
</evidence>
<dbReference type="Pfam" id="PF07676">
    <property type="entry name" value="PD40"/>
    <property type="match status" value="3"/>
</dbReference>
<accession>A0ABQ5XJW9</accession>
<evidence type="ECO:0000256" key="1">
    <source>
        <dbReference type="SAM" id="SignalP"/>
    </source>
</evidence>
<dbReference type="Proteomes" id="UP001156670">
    <property type="component" value="Unassembled WGS sequence"/>
</dbReference>
<dbReference type="Gene3D" id="2.120.10.30">
    <property type="entry name" value="TolB, C-terminal domain"/>
    <property type="match status" value="1"/>
</dbReference>
<name>A0ABQ5XJW9_9GAMM</name>
<organism evidence="2 3">
    <name type="scientific">Dyella acidisoli</name>
    <dbReference type="NCBI Taxonomy" id="1867834"/>
    <lineage>
        <taxon>Bacteria</taxon>
        <taxon>Pseudomonadati</taxon>
        <taxon>Pseudomonadota</taxon>
        <taxon>Gammaproteobacteria</taxon>
        <taxon>Lysobacterales</taxon>
        <taxon>Rhodanobacteraceae</taxon>
        <taxon>Dyella</taxon>
    </lineage>
</organism>
<dbReference type="InterPro" id="IPR011659">
    <property type="entry name" value="WD40"/>
</dbReference>
<keyword evidence="1" id="KW-0732">Signal</keyword>
<feature type="chain" id="PRO_5045041097" description="WD40-like Beta Propeller Repeat" evidence="1">
    <location>
        <begin position="22"/>
        <end position="294"/>
    </location>
</feature>
<proteinExistence type="predicted"/>
<keyword evidence="3" id="KW-1185">Reference proteome</keyword>
<protein>
    <recommendedName>
        <fullName evidence="4">WD40-like Beta Propeller Repeat</fullName>
    </recommendedName>
</protein>
<feature type="signal peptide" evidence="1">
    <location>
        <begin position="1"/>
        <end position="21"/>
    </location>
</feature>
<dbReference type="InterPro" id="IPR011042">
    <property type="entry name" value="6-blade_b-propeller_TolB-like"/>
</dbReference>
<dbReference type="EMBL" id="BSOB01000008">
    <property type="protein sequence ID" value="GLQ91945.1"/>
    <property type="molecule type" value="Genomic_DNA"/>
</dbReference>
<evidence type="ECO:0008006" key="4">
    <source>
        <dbReference type="Google" id="ProtNLM"/>
    </source>
</evidence>
<dbReference type="SUPFAM" id="SSF69304">
    <property type="entry name" value="Tricorn protease N-terminal domain"/>
    <property type="match status" value="1"/>
</dbReference>
<reference evidence="3" key="1">
    <citation type="journal article" date="2019" name="Int. J. Syst. Evol. Microbiol.">
        <title>The Global Catalogue of Microorganisms (GCM) 10K type strain sequencing project: providing services to taxonomists for standard genome sequencing and annotation.</title>
        <authorList>
            <consortium name="The Broad Institute Genomics Platform"/>
            <consortium name="The Broad Institute Genome Sequencing Center for Infectious Disease"/>
            <person name="Wu L."/>
            <person name="Ma J."/>
        </authorList>
    </citation>
    <scope>NUCLEOTIDE SEQUENCE [LARGE SCALE GENOMIC DNA]</scope>
    <source>
        <strain evidence="3">NBRC 111980</strain>
    </source>
</reference>
<dbReference type="RefSeq" id="WP_284319701.1">
    <property type="nucleotide sequence ID" value="NZ_BSOB01000008.1"/>
</dbReference>